<name>A0ABW3T4U7_9CAUL</name>
<dbReference type="Gene3D" id="2.40.110.10">
    <property type="entry name" value="Butyryl-CoA Dehydrogenase, subunit A, domain 2"/>
    <property type="match status" value="1"/>
</dbReference>
<dbReference type="InterPro" id="IPR013786">
    <property type="entry name" value="AcylCoA_DH/ox_N"/>
</dbReference>
<evidence type="ECO:0000313" key="12">
    <source>
        <dbReference type="Proteomes" id="UP001597216"/>
    </source>
</evidence>
<feature type="domain" description="Acyl-CoA dehydrogenase/oxidase C-terminal" evidence="8">
    <location>
        <begin position="270"/>
        <end position="419"/>
    </location>
</feature>
<evidence type="ECO:0000313" key="11">
    <source>
        <dbReference type="EMBL" id="MFD1191962.1"/>
    </source>
</evidence>
<evidence type="ECO:0000256" key="3">
    <source>
        <dbReference type="ARBA" id="ARBA00011738"/>
    </source>
</evidence>
<keyword evidence="6 7" id="KW-0560">Oxidoreductase</keyword>
<evidence type="ECO:0000256" key="1">
    <source>
        <dbReference type="ARBA" id="ARBA00001974"/>
    </source>
</evidence>
<dbReference type="Pfam" id="PF02771">
    <property type="entry name" value="Acyl-CoA_dh_N"/>
    <property type="match status" value="1"/>
</dbReference>
<dbReference type="PANTHER" id="PTHR48083">
    <property type="entry name" value="MEDIUM-CHAIN SPECIFIC ACYL-COA DEHYDROGENASE, MITOCHONDRIAL-RELATED"/>
    <property type="match status" value="1"/>
</dbReference>
<sequence>MSETKTKGLLTFGLNPQDELNDLRMSEKAMPLLNHVKRFIKETVNPMTEEFHRLGANKTDIWSYAPGQLEVLETAKDKAKAEGLWNFFLPDAHTGEGLSNLDYAYIAVELGKNPMASETMNCAAPDTGNMEVLERVGTPEQKEKWLKPLLEGKIRSAFAMTELHYASSDAKNVNTRAVLVGDEYVINGEKHYISGAGDPRCKIMITMVKTDPNAPPNLQQSQILVPTDTPGVKIIGPQHVFGDPDAPHGHMHIVFDNVRVPKENMLLGEGRGFEISQLRLGPGRIHHCMRAIGQAEKALDLMVTRGLTREAFGKPLVNLGGNLEIISRARIDIEAMRLMVLKAAKAMDVLGNQEARIWIHMVKAMVPERVCEIIDQAIQMHGALGVSQHTPLARMYANTRTLRIADGPDEVHHMVVGRNELRQYREMPEDQSLAAVFRR</sequence>
<dbReference type="Gene3D" id="1.20.140.10">
    <property type="entry name" value="Butyryl-CoA Dehydrogenase, subunit A, domain 3"/>
    <property type="match status" value="1"/>
</dbReference>
<comment type="similarity">
    <text evidence="2 7">Belongs to the acyl-CoA dehydrogenase family.</text>
</comment>
<evidence type="ECO:0000256" key="6">
    <source>
        <dbReference type="ARBA" id="ARBA00023002"/>
    </source>
</evidence>
<evidence type="ECO:0000256" key="2">
    <source>
        <dbReference type="ARBA" id="ARBA00009347"/>
    </source>
</evidence>
<proteinExistence type="inferred from homology"/>
<evidence type="ECO:0000256" key="4">
    <source>
        <dbReference type="ARBA" id="ARBA00022630"/>
    </source>
</evidence>
<feature type="domain" description="Acyl-CoA dehydrogenase/oxidase N-terminal" evidence="10">
    <location>
        <begin position="33"/>
        <end position="153"/>
    </location>
</feature>
<comment type="subunit">
    <text evidence="3">Homodimer.</text>
</comment>
<dbReference type="PANTHER" id="PTHR48083:SF13">
    <property type="entry name" value="ACYL-COA DEHYDROGENASE FAMILY MEMBER 11"/>
    <property type="match status" value="1"/>
</dbReference>
<dbReference type="Pfam" id="PF00441">
    <property type="entry name" value="Acyl-CoA_dh_1"/>
    <property type="match status" value="1"/>
</dbReference>
<dbReference type="Gene3D" id="1.10.540.10">
    <property type="entry name" value="Acyl-CoA dehydrogenase/oxidase, N-terminal domain"/>
    <property type="match status" value="1"/>
</dbReference>
<keyword evidence="12" id="KW-1185">Reference proteome</keyword>
<comment type="cofactor">
    <cofactor evidence="1 7">
        <name>FAD</name>
        <dbReference type="ChEBI" id="CHEBI:57692"/>
    </cofactor>
</comment>
<evidence type="ECO:0000259" key="8">
    <source>
        <dbReference type="Pfam" id="PF00441"/>
    </source>
</evidence>
<dbReference type="Proteomes" id="UP001597216">
    <property type="component" value="Unassembled WGS sequence"/>
</dbReference>
<dbReference type="InterPro" id="IPR009100">
    <property type="entry name" value="AcylCoA_DH/oxidase_NM_dom_sf"/>
</dbReference>
<dbReference type="EMBL" id="JBHTLQ010000039">
    <property type="protein sequence ID" value="MFD1191962.1"/>
    <property type="molecule type" value="Genomic_DNA"/>
</dbReference>
<accession>A0ABW3T4U7</accession>
<evidence type="ECO:0000259" key="9">
    <source>
        <dbReference type="Pfam" id="PF02770"/>
    </source>
</evidence>
<dbReference type="InterPro" id="IPR006091">
    <property type="entry name" value="Acyl-CoA_Oxase/DH_mid-dom"/>
</dbReference>
<gene>
    <name evidence="11" type="ORF">ACFQ27_15330</name>
</gene>
<protein>
    <submittedName>
        <fullName evidence="11">Acyl-CoA dehydrogenase family protein</fullName>
    </submittedName>
</protein>
<dbReference type="RefSeq" id="WP_374343316.1">
    <property type="nucleotide sequence ID" value="NZ_JBHTLQ010000039.1"/>
</dbReference>
<dbReference type="InterPro" id="IPR050741">
    <property type="entry name" value="Acyl-CoA_dehydrogenase"/>
</dbReference>
<dbReference type="SUPFAM" id="SSF56645">
    <property type="entry name" value="Acyl-CoA dehydrogenase NM domain-like"/>
    <property type="match status" value="1"/>
</dbReference>
<keyword evidence="5 7" id="KW-0274">FAD</keyword>
<dbReference type="SUPFAM" id="SSF47203">
    <property type="entry name" value="Acyl-CoA dehydrogenase C-terminal domain-like"/>
    <property type="match status" value="1"/>
</dbReference>
<feature type="domain" description="Acyl-CoA oxidase/dehydrogenase middle" evidence="9">
    <location>
        <begin position="157"/>
        <end position="257"/>
    </location>
</feature>
<evidence type="ECO:0000259" key="10">
    <source>
        <dbReference type="Pfam" id="PF02771"/>
    </source>
</evidence>
<dbReference type="InterPro" id="IPR046373">
    <property type="entry name" value="Acyl-CoA_Oxase/DH_mid-dom_sf"/>
</dbReference>
<dbReference type="InterPro" id="IPR037069">
    <property type="entry name" value="AcylCoA_DH/ox_N_sf"/>
</dbReference>
<dbReference type="InterPro" id="IPR036250">
    <property type="entry name" value="AcylCo_DH-like_C"/>
</dbReference>
<comment type="caution">
    <text evidence="11">The sequence shown here is derived from an EMBL/GenBank/DDBJ whole genome shotgun (WGS) entry which is preliminary data.</text>
</comment>
<dbReference type="Pfam" id="PF02770">
    <property type="entry name" value="Acyl-CoA_dh_M"/>
    <property type="match status" value="1"/>
</dbReference>
<keyword evidence="4 7" id="KW-0285">Flavoprotein</keyword>
<organism evidence="11 12">
    <name type="scientific">Phenylobacterium conjunctum</name>
    <dbReference type="NCBI Taxonomy" id="1298959"/>
    <lineage>
        <taxon>Bacteria</taxon>
        <taxon>Pseudomonadati</taxon>
        <taxon>Pseudomonadota</taxon>
        <taxon>Alphaproteobacteria</taxon>
        <taxon>Caulobacterales</taxon>
        <taxon>Caulobacteraceae</taxon>
        <taxon>Phenylobacterium</taxon>
    </lineage>
</organism>
<evidence type="ECO:0000256" key="5">
    <source>
        <dbReference type="ARBA" id="ARBA00022827"/>
    </source>
</evidence>
<dbReference type="InterPro" id="IPR009075">
    <property type="entry name" value="AcylCo_DH/oxidase_C"/>
</dbReference>
<reference evidence="12" key="1">
    <citation type="journal article" date="2019" name="Int. J. Syst. Evol. Microbiol.">
        <title>The Global Catalogue of Microorganisms (GCM) 10K type strain sequencing project: providing services to taxonomists for standard genome sequencing and annotation.</title>
        <authorList>
            <consortium name="The Broad Institute Genomics Platform"/>
            <consortium name="The Broad Institute Genome Sequencing Center for Infectious Disease"/>
            <person name="Wu L."/>
            <person name="Ma J."/>
        </authorList>
    </citation>
    <scope>NUCLEOTIDE SEQUENCE [LARGE SCALE GENOMIC DNA]</scope>
    <source>
        <strain evidence="12">CCUG 55074</strain>
    </source>
</reference>
<evidence type="ECO:0000256" key="7">
    <source>
        <dbReference type="RuleBase" id="RU362125"/>
    </source>
</evidence>